<sequence>MVQKWDDSKPGFPGNDNIYGIGILPSGIAHMPEIHWTAHLDYLFFERSANAQSGIRVGYYTQAISIWVANFYARHEAPYLHTLTIVFLVALFVGLCQLCRTPSQTHAVEPFMLTTIAYHTFFLGLWDREPPYLLRWEVEFRKRISVLVIWLAFNGFDTWYWWFGVWKMKPSNGPWGTVIFFPYVGNTPLFGPDQWISIAAKILNALSITILSCALARLCFSTLQQRSLDMFITAERLRSLASQWLQSLARLSADKTLEKTEEDNTAAKECRVIISAESDSISYPGSIKDASQKAEPSPVSQHDPENPPPYRKLTRTGTGLLTRRLWRTMSGKDFEDPSVPPPEYMLYEPRFEDINVAYDLLKATTTCPKPKPRVWGYYVLRTWLFGPIWIFKLCQYLVTQTTHPFNPRKLLAITTHSANLQFACSMSYPTIMRLAVRDPCLANVSSKDLLLASRIILSTEKVVHPSRAWWLAMGYTMLSVCSVLIIGTELTIQWNRITGVQDLTSVGQLIPFTLGVGSLLKILWSAMMEREEAQEFCYFGHCAKEAKGQHWKEAGEMFLKCREELEKARVSEAMQERKSAEENC</sequence>
<keyword evidence="2" id="KW-0472">Membrane</keyword>
<feature type="transmembrane region" description="Helical" evidence="2">
    <location>
        <begin position="195"/>
        <end position="220"/>
    </location>
</feature>
<feature type="transmembrane region" description="Helical" evidence="2">
    <location>
        <begin position="144"/>
        <end position="162"/>
    </location>
</feature>
<organism evidence="3 4">
    <name type="scientific">Verruconis gallopava</name>
    <dbReference type="NCBI Taxonomy" id="253628"/>
    <lineage>
        <taxon>Eukaryota</taxon>
        <taxon>Fungi</taxon>
        <taxon>Dikarya</taxon>
        <taxon>Ascomycota</taxon>
        <taxon>Pezizomycotina</taxon>
        <taxon>Dothideomycetes</taxon>
        <taxon>Pleosporomycetidae</taxon>
        <taxon>Venturiales</taxon>
        <taxon>Sympoventuriaceae</taxon>
        <taxon>Verruconis</taxon>
    </lineage>
</organism>
<proteinExistence type="predicted"/>
<dbReference type="GeneID" id="27308034"/>
<evidence type="ECO:0000313" key="4">
    <source>
        <dbReference type="Proteomes" id="UP000053259"/>
    </source>
</evidence>
<evidence type="ECO:0000256" key="2">
    <source>
        <dbReference type="SAM" id="Phobius"/>
    </source>
</evidence>
<protein>
    <submittedName>
        <fullName evidence="3">Uncharacterized protein</fullName>
    </submittedName>
</protein>
<keyword evidence="4" id="KW-1185">Reference proteome</keyword>
<keyword evidence="2" id="KW-0812">Transmembrane</keyword>
<feature type="region of interest" description="Disordered" evidence="1">
    <location>
        <begin position="283"/>
        <end position="315"/>
    </location>
</feature>
<evidence type="ECO:0000313" key="3">
    <source>
        <dbReference type="EMBL" id="KIW09117.1"/>
    </source>
</evidence>
<dbReference type="RefSeq" id="XP_016218986.1">
    <property type="nucleotide sequence ID" value="XM_016352729.1"/>
</dbReference>
<dbReference type="Proteomes" id="UP000053259">
    <property type="component" value="Unassembled WGS sequence"/>
</dbReference>
<reference evidence="3 4" key="1">
    <citation type="submission" date="2015-01" db="EMBL/GenBank/DDBJ databases">
        <title>The Genome Sequence of Ochroconis gallopava CBS43764.</title>
        <authorList>
            <consortium name="The Broad Institute Genomics Platform"/>
            <person name="Cuomo C."/>
            <person name="de Hoog S."/>
            <person name="Gorbushina A."/>
            <person name="Stielow B."/>
            <person name="Teixiera M."/>
            <person name="Abouelleil A."/>
            <person name="Chapman S.B."/>
            <person name="Priest M."/>
            <person name="Young S.K."/>
            <person name="Wortman J."/>
            <person name="Nusbaum C."/>
            <person name="Birren B."/>
        </authorList>
    </citation>
    <scope>NUCLEOTIDE SEQUENCE [LARGE SCALE GENOMIC DNA]</scope>
    <source>
        <strain evidence="3 4">CBS 43764</strain>
    </source>
</reference>
<dbReference type="VEuPathDB" id="FungiDB:PV09_00061"/>
<dbReference type="InParanoid" id="A0A0D1Z840"/>
<name>A0A0D1Z840_9PEZI</name>
<keyword evidence="2" id="KW-1133">Transmembrane helix</keyword>
<evidence type="ECO:0000256" key="1">
    <source>
        <dbReference type="SAM" id="MobiDB-lite"/>
    </source>
</evidence>
<dbReference type="AlphaFoldDB" id="A0A0D1Z840"/>
<feature type="transmembrane region" description="Helical" evidence="2">
    <location>
        <begin position="79"/>
        <end position="99"/>
    </location>
</feature>
<gene>
    <name evidence="3" type="ORF">PV09_00061</name>
</gene>
<dbReference type="HOGENOM" id="CLU_467083_0_0_1"/>
<dbReference type="EMBL" id="KN847529">
    <property type="protein sequence ID" value="KIW09117.1"/>
    <property type="molecule type" value="Genomic_DNA"/>
</dbReference>
<dbReference type="OrthoDB" id="3945378at2759"/>
<feature type="transmembrane region" description="Helical" evidence="2">
    <location>
        <begin position="468"/>
        <end position="486"/>
    </location>
</feature>
<accession>A0A0D1Z840</accession>
<dbReference type="STRING" id="253628.A0A0D1Z840"/>